<dbReference type="EC" id="2.7.10.2" evidence="4"/>
<comment type="similarity">
    <text evidence="3">Belongs to the etk/wzc family.</text>
</comment>
<reference evidence="22 23" key="1">
    <citation type="submission" date="2018-07" db="EMBL/GenBank/DDBJ databases">
        <title>Venubactetium sediminum gen. nov., sp. nov., isolated from a marine solar saltern.</title>
        <authorList>
            <person name="Wang S."/>
        </authorList>
    </citation>
    <scope>NUCLEOTIDE SEQUENCE [LARGE SCALE GENOMIC DNA]</scope>
    <source>
        <strain evidence="22 23">WD2A32</strain>
    </source>
</reference>
<keyword evidence="23" id="KW-1185">Reference proteome</keyword>
<evidence type="ECO:0000256" key="14">
    <source>
        <dbReference type="ARBA" id="ARBA00023137"/>
    </source>
</evidence>
<keyword evidence="9" id="KW-0547">Nucleotide-binding</keyword>
<evidence type="ECO:0000256" key="9">
    <source>
        <dbReference type="ARBA" id="ARBA00022741"/>
    </source>
</evidence>
<keyword evidence="7" id="KW-0808">Transferase</keyword>
<proteinExistence type="inferred from homology"/>
<dbReference type="GO" id="GO:0005886">
    <property type="term" value="C:plasma membrane"/>
    <property type="evidence" value="ECO:0007669"/>
    <property type="project" value="UniProtKB-SubCell"/>
</dbReference>
<dbReference type="InterPro" id="IPR005702">
    <property type="entry name" value="Wzc-like_C"/>
</dbReference>
<keyword evidence="12 18" id="KW-1133">Transmembrane helix</keyword>
<dbReference type="AlphaFoldDB" id="A0A369TJU4"/>
<accession>A0A369TJU4</accession>
<keyword evidence="13 18" id="KW-0472">Membrane</keyword>
<dbReference type="Pfam" id="PF13614">
    <property type="entry name" value="AAA_31"/>
    <property type="match status" value="1"/>
</dbReference>
<organism evidence="22 23">
    <name type="scientific">Ferruginivarius sediminum</name>
    <dbReference type="NCBI Taxonomy" id="2661937"/>
    <lineage>
        <taxon>Bacteria</taxon>
        <taxon>Pseudomonadati</taxon>
        <taxon>Pseudomonadota</taxon>
        <taxon>Alphaproteobacteria</taxon>
        <taxon>Rhodospirillales</taxon>
        <taxon>Rhodospirillaceae</taxon>
        <taxon>Ferruginivarius</taxon>
    </lineage>
</organism>
<feature type="coiled-coil region" evidence="16">
    <location>
        <begin position="297"/>
        <end position="487"/>
    </location>
</feature>
<evidence type="ECO:0000256" key="4">
    <source>
        <dbReference type="ARBA" id="ARBA00011903"/>
    </source>
</evidence>
<feature type="region of interest" description="Disordered" evidence="17">
    <location>
        <begin position="1"/>
        <end position="50"/>
    </location>
</feature>
<evidence type="ECO:0000256" key="2">
    <source>
        <dbReference type="ARBA" id="ARBA00007316"/>
    </source>
</evidence>
<evidence type="ECO:0000256" key="8">
    <source>
        <dbReference type="ARBA" id="ARBA00022692"/>
    </source>
</evidence>
<dbReference type="EMBL" id="QPMH01000003">
    <property type="protein sequence ID" value="RDD63176.1"/>
    <property type="molecule type" value="Genomic_DNA"/>
</dbReference>
<evidence type="ECO:0000256" key="11">
    <source>
        <dbReference type="ARBA" id="ARBA00022840"/>
    </source>
</evidence>
<dbReference type="Pfam" id="PF13807">
    <property type="entry name" value="GNVR"/>
    <property type="match status" value="1"/>
</dbReference>
<dbReference type="PANTHER" id="PTHR32309">
    <property type="entry name" value="TYROSINE-PROTEIN KINASE"/>
    <property type="match status" value="1"/>
</dbReference>
<evidence type="ECO:0000256" key="7">
    <source>
        <dbReference type="ARBA" id="ARBA00022679"/>
    </source>
</evidence>
<comment type="caution">
    <text evidence="22">The sequence shown here is derived from an EMBL/GenBank/DDBJ whole genome shotgun (WGS) entry which is preliminary data.</text>
</comment>
<evidence type="ECO:0000259" key="20">
    <source>
        <dbReference type="Pfam" id="PF13614"/>
    </source>
</evidence>
<dbReference type="InterPro" id="IPR025669">
    <property type="entry name" value="AAA_dom"/>
</dbReference>
<feature type="domain" description="Polysaccharide chain length determinant N-terminal" evidence="19">
    <location>
        <begin position="56"/>
        <end position="142"/>
    </location>
</feature>
<feature type="region of interest" description="Disordered" evidence="17">
    <location>
        <begin position="197"/>
        <end position="222"/>
    </location>
</feature>
<evidence type="ECO:0000256" key="15">
    <source>
        <dbReference type="ARBA" id="ARBA00051245"/>
    </source>
</evidence>
<keyword evidence="6" id="KW-0997">Cell inner membrane</keyword>
<evidence type="ECO:0000256" key="12">
    <source>
        <dbReference type="ARBA" id="ARBA00022989"/>
    </source>
</evidence>
<dbReference type="InterPro" id="IPR027417">
    <property type="entry name" value="P-loop_NTPase"/>
</dbReference>
<dbReference type="GO" id="GO:0005524">
    <property type="term" value="F:ATP binding"/>
    <property type="evidence" value="ECO:0007669"/>
    <property type="project" value="UniProtKB-KW"/>
</dbReference>
<keyword evidence="16" id="KW-0175">Coiled coil</keyword>
<feature type="transmembrane region" description="Helical" evidence="18">
    <location>
        <begin position="522"/>
        <end position="545"/>
    </location>
</feature>
<feature type="domain" description="Tyrosine-protein kinase G-rich" evidence="21">
    <location>
        <begin position="469"/>
        <end position="541"/>
    </location>
</feature>
<dbReference type="InterPro" id="IPR032807">
    <property type="entry name" value="GNVR"/>
</dbReference>
<evidence type="ECO:0000256" key="13">
    <source>
        <dbReference type="ARBA" id="ARBA00023136"/>
    </source>
</evidence>
<evidence type="ECO:0000259" key="21">
    <source>
        <dbReference type="Pfam" id="PF13807"/>
    </source>
</evidence>
<dbReference type="Pfam" id="PF02706">
    <property type="entry name" value="Wzz"/>
    <property type="match status" value="1"/>
</dbReference>
<evidence type="ECO:0000313" key="23">
    <source>
        <dbReference type="Proteomes" id="UP000253941"/>
    </source>
</evidence>
<comment type="subcellular location">
    <subcellularLocation>
        <location evidence="1">Cell inner membrane</location>
        <topology evidence="1">Multi-pass membrane protein</topology>
    </subcellularLocation>
</comment>
<dbReference type="PANTHER" id="PTHR32309:SF13">
    <property type="entry name" value="FERRIC ENTEROBACTIN TRANSPORT PROTEIN FEPE"/>
    <property type="match status" value="1"/>
</dbReference>
<evidence type="ECO:0000256" key="17">
    <source>
        <dbReference type="SAM" id="MobiDB-lite"/>
    </source>
</evidence>
<dbReference type="GO" id="GO:0004715">
    <property type="term" value="F:non-membrane spanning protein tyrosine kinase activity"/>
    <property type="evidence" value="ECO:0007669"/>
    <property type="project" value="UniProtKB-EC"/>
</dbReference>
<protein>
    <recommendedName>
        <fullName evidence="4">non-specific protein-tyrosine kinase</fullName>
        <ecNumber evidence="4">2.7.10.2</ecNumber>
    </recommendedName>
</protein>
<feature type="domain" description="AAA" evidence="20">
    <location>
        <begin position="623"/>
        <end position="746"/>
    </location>
</feature>
<comment type="catalytic activity">
    <reaction evidence="15">
        <text>L-tyrosyl-[protein] + ATP = O-phospho-L-tyrosyl-[protein] + ADP + H(+)</text>
        <dbReference type="Rhea" id="RHEA:10596"/>
        <dbReference type="Rhea" id="RHEA-COMP:10136"/>
        <dbReference type="Rhea" id="RHEA-COMP:20101"/>
        <dbReference type="ChEBI" id="CHEBI:15378"/>
        <dbReference type="ChEBI" id="CHEBI:30616"/>
        <dbReference type="ChEBI" id="CHEBI:46858"/>
        <dbReference type="ChEBI" id="CHEBI:61978"/>
        <dbReference type="ChEBI" id="CHEBI:456216"/>
        <dbReference type="EC" id="2.7.10.2"/>
    </reaction>
</comment>
<evidence type="ECO:0000256" key="5">
    <source>
        <dbReference type="ARBA" id="ARBA00022475"/>
    </source>
</evidence>
<keyword evidence="10" id="KW-0418">Kinase</keyword>
<keyword evidence="14" id="KW-0829">Tyrosine-protein kinase</keyword>
<keyword evidence="8 18" id="KW-0812">Transmembrane</keyword>
<evidence type="ECO:0000256" key="18">
    <source>
        <dbReference type="SAM" id="Phobius"/>
    </source>
</evidence>
<dbReference type="RefSeq" id="WP_114581127.1">
    <property type="nucleotide sequence ID" value="NZ_QPMH01000003.1"/>
</dbReference>
<evidence type="ECO:0000256" key="6">
    <source>
        <dbReference type="ARBA" id="ARBA00022519"/>
    </source>
</evidence>
<evidence type="ECO:0000256" key="10">
    <source>
        <dbReference type="ARBA" id="ARBA00022777"/>
    </source>
</evidence>
<evidence type="ECO:0000256" key="16">
    <source>
        <dbReference type="SAM" id="Coils"/>
    </source>
</evidence>
<evidence type="ECO:0000259" key="19">
    <source>
        <dbReference type="Pfam" id="PF02706"/>
    </source>
</evidence>
<dbReference type="InterPro" id="IPR050445">
    <property type="entry name" value="Bact_polysacc_biosynth/exp"/>
</dbReference>
<name>A0A369TJU4_9PROT</name>
<dbReference type="Proteomes" id="UP000253941">
    <property type="component" value="Unassembled WGS sequence"/>
</dbReference>
<dbReference type="CDD" id="cd05387">
    <property type="entry name" value="BY-kinase"/>
    <property type="match status" value="1"/>
</dbReference>
<evidence type="ECO:0000256" key="1">
    <source>
        <dbReference type="ARBA" id="ARBA00004429"/>
    </source>
</evidence>
<sequence>MTIQSSVRSLKQAGDGDTGIPAPHHGAGRIAPGAYHGHYGHGPDRNGPPDPASAGIDLRFLFGVLRRHKVLIIGLVSLITVCAALYVSQLTPLYRADAQIVLDPDRRNIVPVQKVVGDLSVDWQTAETEAAVIASHELAREAVLRLQLADSELFNPEPKAGEAESRGMVALFKDLLRQGTANLRVWLQDVGVLAAPPPPRRAGDGTAAQTVREPWEQVPATESNTDPLIERLTSQYLAGLSVFASERSRVITVRYISTDPRFAAVAANTTAALYIESQAETKTEVTNKAGDWLRGRVEEVQARLLESRSRLHEFRQQSGLGNGSGPSLPAQQLAQLNSQLVNARGNMAEVRARYEQVQQLLKNPGEIETAAAVLDSDLIEQLRVQEIRLNRRVAELETQFRDSHPKMINARAELANLQDRIENEVGKIASNLGNEYQVAQVRVRNLETEIARLQSRIDELNDAEVKLQTLQSEVDANEELYRTLLQRLKETSVQEDTIQQPDARIINQAQPPGGPFYPNKKIFVAMAFIVSAGLAVCLAFLLEYLDAGFRSLTQMENQTGHPSLGLVPAVKLRRNQQPHSTLALRQGSIFAESIRTLRTSLMLAPGGKRPSVVMVTSSVPHEGKTSTTLSLAAQMVQTGQRCIVVDCDLRVANLGGYLGFADRLGLSDFLAGNARLDEVIEVDPASGVHFITAGSEVYHPDELLGSDVMVNLVRALAQEYETVILDTPPVLAVSDALLLAGKADAVVYLVHWGKTKRELVQRGLQHLAAVGAPYIGLVLSHVDLRKHAQYDYTDSGQYYGDAYRKYYGAR</sequence>
<keyword evidence="11" id="KW-0067">ATP-binding</keyword>
<evidence type="ECO:0000256" key="3">
    <source>
        <dbReference type="ARBA" id="ARBA00008883"/>
    </source>
</evidence>
<feature type="transmembrane region" description="Helical" evidence="18">
    <location>
        <begin position="70"/>
        <end position="87"/>
    </location>
</feature>
<gene>
    <name evidence="22" type="ORF">DRB17_05270</name>
</gene>
<dbReference type="InterPro" id="IPR003856">
    <property type="entry name" value="LPS_length_determ_N"/>
</dbReference>
<dbReference type="Gene3D" id="3.40.50.300">
    <property type="entry name" value="P-loop containing nucleotide triphosphate hydrolases"/>
    <property type="match status" value="1"/>
</dbReference>
<dbReference type="NCBIfam" id="TIGR01007">
    <property type="entry name" value="eps_fam"/>
    <property type="match status" value="1"/>
</dbReference>
<keyword evidence="5" id="KW-1003">Cell membrane</keyword>
<evidence type="ECO:0000313" key="22">
    <source>
        <dbReference type="EMBL" id="RDD63176.1"/>
    </source>
</evidence>
<dbReference type="SUPFAM" id="SSF52540">
    <property type="entry name" value="P-loop containing nucleoside triphosphate hydrolases"/>
    <property type="match status" value="1"/>
</dbReference>
<comment type="similarity">
    <text evidence="2">Belongs to the CpsD/CapB family.</text>
</comment>